<dbReference type="WBParaSite" id="TCONS_00011417.p1">
    <property type="protein sequence ID" value="TCONS_00011417.p1"/>
    <property type="gene ID" value="XLOC_005799"/>
</dbReference>
<evidence type="ECO:0000313" key="4">
    <source>
        <dbReference type="Proteomes" id="UP000035681"/>
    </source>
</evidence>
<sequence>FFKKMNILLVLLFSTITLAQEKFISCIDIVKHKRCDNESWKANACHLCQSKCRFKKTNYCKKPEIEYVPGCDDYSDSCPSKKNYCFHIRTFQALLEDCPKTCGYCIKTKEVENFDIFTINYSLKKLHIIIYIYKVSRFIILMLLINLSLGEYDSSYMDDDVTIDEKKANSNKRKPFKYYVNNETINDIVKVTIEDIERYTCIKFSKQNKEITHGSGLIFNGKTGIMEYTDIKKKPIEFKITDDCGNQNSCYRRQIFHLLCFENFHKIRSKKSNNNNMKNLSKRSSEKYDFGSILFTKCDLGIEDPLDKYYKNMCGLKNKYSFNDFKLLNSLYCQNECSNDCLPCQNDGYQDPNSCDSCICPFGYKGRYCEDIYESDDECPKYNPLATKKRQTISVCGKHNCNFLLQAPKGYKIVTEIKYSASKYINPCYGSNGINFKYQDDKGKSGLNLCGFYENVTIPGYSNEVLVSYFGKKNAIALSFSYYVIFDKNECYTSFCSISIIG</sequence>
<dbReference type="InterPro" id="IPR024079">
    <property type="entry name" value="MetalloPept_cat_dom_sf"/>
</dbReference>
<dbReference type="InterPro" id="IPR000742">
    <property type="entry name" value="EGF"/>
</dbReference>
<dbReference type="InterPro" id="IPR003582">
    <property type="entry name" value="ShKT_dom"/>
</dbReference>
<feature type="signal peptide" evidence="2">
    <location>
        <begin position="1"/>
        <end position="19"/>
    </location>
</feature>
<dbReference type="GO" id="GO:0008237">
    <property type="term" value="F:metallopeptidase activity"/>
    <property type="evidence" value="ECO:0007669"/>
    <property type="project" value="InterPro"/>
</dbReference>
<dbReference type="Pfam" id="PF01549">
    <property type="entry name" value="ShK"/>
    <property type="match status" value="1"/>
</dbReference>
<dbReference type="SMART" id="SM00254">
    <property type="entry name" value="ShKT"/>
    <property type="match status" value="1"/>
</dbReference>
<evidence type="ECO:0000313" key="5">
    <source>
        <dbReference type="WBParaSite" id="TCONS_00011417.p1"/>
    </source>
</evidence>
<keyword evidence="2" id="KW-0732">Signal</keyword>
<feature type="disulfide bond" evidence="1">
    <location>
        <begin position="71"/>
        <end position="105"/>
    </location>
</feature>
<keyword evidence="4" id="KW-1185">Reference proteome</keyword>
<dbReference type="Gene3D" id="1.10.10.1870">
    <property type="entry name" value="ShTK domain-like"/>
    <property type="match status" value="1"/>
</dbReference>
<feature type="domain" description="ShKT" evidence="3">
    <location>
        <begin position="71"/>
        <end position="105"/>
    </location>
</feature>
<dbReference type="PROSITE" id="PS51670">
    <property type="entry name" value="SHKT"/>
    <property type="match status" value="1"/>
</dbReference>
<evidence type="ECO:0000259" key="3">
    <source>
        <dbReference type="PROSITE" id="PS51670"/>
    </source>
</evidence>
<dbReference type="Proteomes" id="UP000035681">
    <property type="component" value="Unplaced"/>
</dbReference>
<accession>A0AAF5DH50</accession>
<dbReference type="Gene3D" id="3.40.390.10">
    <property type="entry name" value="Collagenase (Catalytic Domain)"/>
    <property type="match status" value="1"/>
</dbReference>
<reference evidence="5" key="1">
    <citation type="submission" date="2024-02" db="UniProtKB">
        <authorList>
            <consortium name="WormBaseParasite"/>
        </authorList>
    </citation>
    <scope>IDENTIFICATION</scope>
</reference>
<dbReference type="AlphaFoldDB" id="A0AAF5DH50"/>
<evidence type="ECO:0000256" key="1">
    <source>
        <dbReference type="PROSITE-ProRule" id="PRU01005"/>
    </source>
</evidence>
<organism evidence="4 5">
    <name type="scientific">Strongyloides stercoralis</name>
    <name type="common">Threadworm</name>
    <dbReference type="NCBI Taxonomy" id="6248"/>
    <lineage>
        <taxon>Eukaryota</taxon>
        <taxon>Metazoa</taxon>
        <taxon>Ecdysozoa</taxon>
        <taxon>Nematoda</taxon>
        <taxon>Chromadorea</taxon>
        <taxon>Rhabditida</taxon>
        <taxon>Tylenchina</taxon>
        <taxon>Panagrolaimomorpha</taxon>
        <taxon>Strongyloidoidea</taxon>
        <taxon>Strongyloididae</taxon>
        <taxon>Strongyloides</taxon>
    </lineage>
</organism>
<proteinExistence type="predicted"/>
<protein>
    <submittedName>
        <fullName evidence="5">EGF-like domain-containing protein</fullName>
    </submittedName>
</protein>
<dbReference type="PROSITE" id="PS01186">
    <property type="entry name" value="EGF_2"/>
    <property type="match status" value="1"/>
</dbReference>
<feature type="chain" id="PRO_5041954551" evidence="2">
    <location>
        <begin position="20"/>
        <end position="502"/>
    </location>
</feature>
<comment type="caution">
    <text evidence="1">Lacks conserved residue(s) required for the propagation of feature annotation.</text>
</comment>
<keyword evidence="1" id="KW-1015">Disulfide bond</keyword>
<name>A0AAF5DH50_STRER</name>
<evidence type="ECO:0000256" key="2">
    <source>
        <dbReference type="SAM" id="SignalP"/>
    </source>
</evidence>